<dbReference type="eggNOG" id="KOG3035">
    <property type="taxonomic scope" value="Eukaryota"/>
</dbReference>
<dbReference type="InterPro" id="IPR045136">
    <property type="entry name" value="Iah1-like"/>
</dbReference>
<dbReference type="HOGENOM" id="CLU_051989_0_2_1"/>
<dbReference type="PANTHER" id="PTHR14209:SF19">
    <property type="entry name" value="ISOAMYL ACETATE-HYDROLYZING ESTERASE 1 HOMOLOG"/>
    <property type="match status" value="1"/>
</dbReference>
<dbReference type="GeneID" id="19319191"/>
<dbReference type="KEGG" id="pfp:PFL1_05092"/>
<dbReference type="AlphaFoldDB" id="A0A061H5A7"/>
<evidence type="ECO:0000259" key="1">
    <source>
        <dbReference type="Pfam" id="PF13472"/>
    </source>
</evidence>
<feature type="domain" description="SGNH hydrolase-type esterase" evidence="1">
    <location>
        <begin position="7"/>
        <end position="204"/>
    </location>
</feature>
<dbReference type="CDD" id="cd01838">
    <property type="entry name" value="Isoamyl_acetate_hydrolase_like"/>
    <property type="match status" value="1"/>
</dbReference>
<dbReference type="SUPFAM" id="SSF52266">
    <property type="entry name" value="SGNH hydrolase"/>
    <property type="match status" value="1"/>
</dbReference>
<reference evidence="2 3" key="1">
    <citation type="journal article" date="2013" name="Plant Cell">
        <title>The transition from a phytopathogenic smut ancestor to an anamorphic biocontrol agent deciphered by comparative whole-genome analysis.</title>
        <authorList>
            <person name="Lefebvre F."/>
            <person name="Joly D.L."/>
            <person name="Labbe C."/>
            <person name="Teichmann B."/>
            <person name="Linning R."/>
            <person name="Belzile F."/>
            <person name="Bakkeren G."/>
            <person name="Belanger R.R."/>
        </authorList>
    </citation>
    <scope>NUCLEOTIDE SEQUENCE [LARGE SCALE GENOMIC DNA]</scope>
    <source>
        <strain evidence="2 3">PF-1</strain>
    </source>
</reference>
<dbReference type="Proteomes" id="UP000053664">
    <property type="component" value="Unassembled WGS sequence"/>
</dbReference>
<organism evidence="2 3">
    <name type="scientific">Pseudozyma flocculosa PF-1</name>
    <dbReference type="NCBI Taxonomy" id="1277687"/>
    <lineage>
        <taxon>Eukaryota</taxon>
        <taxon>Fungi</taxon>
        <taxon>Dikarya</taxon>
        <taxon>Basidiomycota</taxon>
        <taxon>Ustilaginomycotina</taxon>
        <taxon>Ustilaginomycetes</taxon>
        <taxon>Ustilaginales</taxon>
        <taxon>Ustilaginaceae</taxon>
        <taxon>Pseudozyma</taxon>
    </lineage>
</organism>
<dbReference type="Pfam" id="PF13472">
    <property type="entry name" value="Lipase_GDSL_2"/>
    <property type="match status" value="1"/>
</dbReference>
<gene>
    <name evidence="2" type="ORF">PFL1_05092</name>
</gene>
<sequence>MQGKVYLIGDSLTQFSWTSNGLAAVLADRYQRRLDVINRGFSGYNSTIVTGFVERLAREGDLDGVKLVTIWLGANDSVLPGEARAVDPQTYSSNLVRLVSLLPADARVLLLTPPPFCAAARAEHERANPDVVAAKDREEGHTRLYSSACLRAADEVRGSRGTVAAVELCYLMEDEAVRRYGDRDEGLKKFLHDGVHLTQEGYKIVSNAVVQAIERHFPDLDAASMRFPDWKQVDHTRPEAFLASLDKL</sequence>
<proteinExistence type="predicted"/>
<accession>A0A061H5A7</accession>
<dbReference type="RefSeq" id="XP_007880814.1">
    <property type="nucleotide sequence ID" value="XM_007882623.1"/>
</dbReference>
<evidence type="ECO:0000313" key="3">
    <source>
        <dbReference type="Proteomes" id="UP000053664"/>
    </source>
</evidence>
<dbReference type="EMBL" id="KE361640">
    <property type="protein sequence ID" value="EPQ27170.1"/>
    <property type="molecule type" value="Genomic_DNA"/>
</dbReference>
<dbReference type="InterPro" id="IPR013830">
    <property type="entry name" value="SGNH_hydro"/>
</dbReference>
<dbReference type="PANTHER" id="PTHR14209">
    <property type="entry name" value="ISOAMYL ACETATE-HYDROLYZING ESTERASE 1"/>
    <property type="match status" value="1"/>
</dbReference>
<evidence type="ECO:0000313" key="2">
    <source>
        <dbReference type="EMBL" id="EPQ27170.1"/>
    </source>
</evidence>
<name>A0A061H5A7_9BASI</name>
<protein>
    <recommendedName>
        <fullName evidence="1">SGNH hydrolase-type esterase domain-containing protein</fullName>
    </recommendedName>
</protein>
<dbReference type="Gene3D" id="3.40.50.1110">
    <property type="entry name" value="SGNH hydrolase"/>
    <property type="match status" value="1"/>
</dbReference>
<dbReference type="InterPro" id="IPR036514">
    <property type="entry name" value="SGNH_hydro_sf"/>
</dbReference>